<sequence>MLRELMTMTQER</sequence>
<reference evidence="1 2" key="1">
    <citation type="journal article" date="2013" name="PLoS Genet.">
        <title>The genome and development-dependent transcriptomes of Pyronema confluens: a window into fungal evolution.</title>
        <authorList>
            <person name="Traeger S."/>
            <person name="Altegoer F."/>
            <person name="Freitag M."/>
            <person name="Gabaldon T."/>
            <person name="Kempken F."/>
            <person name="Kumar A."/>
            <person name="Marcet-Houben M."/>
            <person name="Poggeler S."/>
            <person name="Stajich J.E."/>
            <person name="Nowrousian M."/>
        </authorList>
    </citation>
    <scope>NUCLEOTIDE SEQUENCE [LARGE SCALE GENOMIC DNA]</scope>
    <source>
        <strain evidence="2">CBS 100304</strain>
        <tissue evidence="1">Vegetative mycelium</tissue>
    </source>
</reference>
<dbReference type="Proteomes" id="UP000018144">
    <property type="component" value="Unassembled WGS sequence"/>
</dbReference>
<accession>U4LAL4</accession>
<protein>
    <submittedName>
        <fullName evidence="1">Uncharacterized protein</fullName>
    </submittedName>
</protein>
<name>U4LAL4_PYROM</name>
<keyword evidence="2" id="KW-1185">Reference proteome</keyword>
<dbReference type="EMBL" id="HF935572">
    <property type="protein sequence ID" value="CCX10883.1"/>
    <property type="molecule type" value="Genomic_DNA"/>
</dbReference>
<evidence type="ECO:0000313" key="2">
    <source>
        <dbReference type="Proteomes" id="UP000018144"/>
    </source>
</evidence>
<proteinExistence type="predicted"/>
<evidence type="ECO:0000313" key="1">
    <source>
        <dbReference type="EMBL" id="CCX10883.1"/>
    </source>
</evidence>
<gene>
    <name evidence="1" type="ORF">PCON_10477</name>
</gene>
<organism evidence="1 2">
    <name type="scientific">Pyronema omphalodes (strain CBS 100304)</name>
    <name type="common">Pyronema confluens</name>
    <dbReference type="NCBI Taxonomy" id="1076935"/>
    <lineage>
        <taxon>Eukaryota</taxon>
        <taxon>Fungi</taxon>
        <taxon>Dikarya</taxon>
        <taxon>Ascomycota</taxon>
        <taxon>Pezizomycotina</taxon>
        <taxon>Pezizomycetes</taxon>
        <taxon>Pezizales</taxon>
        <taxon>Pyronemataceae</taxon>
        <taxon>Pyronema</taxon>
    </lineage>
</organism>